<comment type="subcellular location">
    <subcellularLocation>
        <location evidence="1 7">Cell membrane</location>
        <topology evidence="1 7">Multi-pass membrane protein</topology>
    </subcellularLocation>
</comment>
<evidence type="ECO:0000259" key="8">
    <source>
        <dbReference type="Pfam" id="PF09335"/>
    </source>
</evidence>
<evidence type="ECO:0000313" key="9">
    <source>
        <dbReference type="EMBL" id="OCX18745.1"/>
    </source>
</evidence>
<comment type="caution">
    <text evidence="9">The sequence shown here is derived from an EMBL/GenBank/DDBJ whole genome shotgun (WGS) entry which is preliminary data.</text>
</comment>
<dbReference type="Proteomes" id="UP000094412">
    <property type="component" value="Unassembled WGS sequence"/>
</dbReference>
<evidence type="ECO:0000313" key="10">
    <source>
        <dbReference type="Proteomes" id="UP000094412"/>
    </source>
</evidence>
<comment type="similarity">
    <text evidence="2 7">Belongs to the DedA family.</text>
</comment>
<keyword evidence="5 7" id="KW-1133">Transmembrane helix</keyword>
<evidence type="ECO:0000256" key="5">
    <source>
        <dbReference type="ARBA" id="ARBA00022989"/>
    </source>
</evidence>
<feature type="transmembrane region" description="Helical" evidence="7">
    <location>
        <begin position="153"/>
        <end position="171"/>
    </location>
</feature>
<feature type="transmembrane region" description="Helical" evidence="7">
    <location>
        <begin position="20"/>
        <end position="50"/>
    </location>
</feature>
<keyword evidence="4 7" id="KW-0812">Transmembrane</keyword>
<gene>
    <name evidence="9" type="ORF">QV13_10920</name>
</gene>
<dbReference type="PANTHER" id="PTHR30353">
    <property type="entry name" value="INNER MEMBRANE PROTEIN DEDA-RELATED"/>
    <property type="match status" value="1"/>
</dbReference>
<dbReference type="RefSeq" id="WP_024926404.1">
    <property type="nucleotide sequence ID" value="NZ_MDEO01000031.1"/>
</dbReference>
<feature type="domain" description="VTT" evidence="8">
    <location>
        <begin position="41"/>
        <end position="165"/>
    </location>
</feature>
<keyword evidence="10" id="KW-1185">Reference proteome</keyword>
<dbReference type="Pfam" id="PF09335">
    <property type="entry name" value="VTT_dom"/>
    <property type="match status" value="1"/>
</dbReference>
<keyword evidence="3 7" id="KW-1003">Cell membrane</keyword>
<sequence length="175" mass="19195">MDLQALTQTAVEFIRAHQGWGFFVVMLLAFGESLAFISLLVPATVILLGVGFLVGESGISFWPLWAAAAIGAFFGDWLSFWIGLKLKGDVVRYWPLSRNPDLLQRGHRFFERWGTLGVFVGRFSGPLRASMPLVAGICDMSPMAFQLANVTSAMIWAAGILAPGAFGLKWLQGWI</sequence>
<evidence type="ECO:0000256" key="6">
    <source>
        <dbReference type="ARBA" id="ARBA00023136"/>
    </source>
</evidence>
<accession>A0A1C2DVS3</accession>
<evidence type="ECO:0000256" key="4">
    <source>
        <dbReference type="ARBA" id="ARBA00022692"/>
    </source>
</evidence>
<name>A0A1C2DVS3_9HYPH</name>
<dbReference type="AlphaFoldDB" id="A0A1C2DVS3"/>
<dbReference type="PANTHER" id="PTHR30353:SF15">
    <property type="entry name" value="INNER MEMBRANE PROTEIN YABI"/>
    <property type="match status" value="1"/>
</dbReference>
<reference evidence="9 10" key="1">
    <citation type="submission" date="2016-08" db="EMBL/GenBank/DDBJ databases">
        <title>Whole genome sequence of Mesorhizobium sp. strain UASWS1009 isolated from industrial sewage.</title>
        <authorList>
            <person name="Crovadore J."/>
            <person name="Calmin G."/>
            <person name="Chablais R."/>
            <person name="Cochard B."/>
            <person name="Lefort F."/>
        </authorList>
    </citation>
    <scope>NUCLEOTIDE SEQUENCE [LARGE SCALE GENOMIC DNA]</scope>
    <source>
        <strain evidence="9 10">UASWS1009</strain>
    </source>
</reference>
<feature type="transmembrane region" description="Helical" evidence="7">
    <location>
        <begin position="62"/>
        <end position="84"/>
    </location>
</feature>
<organism evidence="9 10">
    <name type="scientific">Mesorhizobium hungaricum</name>
    <dbReference type="NCBI Taxonomy" id="1566387"/>
    <lineage>
        <taxon>Bacteria</taxon>
        <taxon>Pseudomonadati</taxon>
        <taxon>Pseudomonadota</taxon>
        <taxon>Alphaproteobacteria</taxon>
        <taxon>Hyphomicrobiales</taxon>
        <taxon>Phyllobacteriaceae</taxon>
        <taxon>Mesorhizobium</taxon>
    </lineage>
</organism>
<dbReference type="InterPro" id="IPR032818">
    <property type="entry name" value="DedA-like"/>
</dbReference>
<dbReference type="EMBL" id="MDEO01000031">
    <property type="protein sequence ID" value="OCX18745.1"/>
    <property type="molecule type" value="Genomic_DNA"/>
</dbReference>
<dbReference type="OrthoDB" id="9801622at2"/>
<proteinExistence type="inferred from homology"/>
<evidence type="ECO:0000256" key="3">
    <source>
        <dbReference type="ARBA" id="ARBA00022475"/>
    </source>
</evidence>
<keyword evidence="6 7" id="KW-0472">Membrane</keyword>
<comment type="caution">
    <text evidence="7">Lacks conserved residue(s) required for the propagation of feature annotation.</text>
</comment>
<evidence type="ECO:0000256" key="7">
    <source>
        <dbReference type="RuleBase" id="RU367016"/>
    </source>
</evidence>
<evidence type="ECO:0000256" key="1">
    <source>
        <dbReference type="ARBA" id="ARBA00004651"/>
    </source>
</evidence>
<evidence type="ECO:0000256" key="2">
    <source>
        <dbReference type="ARBA" id="ARBA00010792"/>
    </source>
</evidence>
<dbReference type="GO" id="GO:0005886">
    <property type="term" value="C:plasma membrane"/>
    <property type="evidence" value="ECO:0007669"/>
    <property type="project" value="UniProtKB-SubCell"/>
</dbReference>
<dbReference type="InterPro" id="IPR032816">
    <property type="entry name" value="VTT_dom"/>
</dbReference>
<protein>
    <submittedName>
        <fullName evidence="9">Cytochrome O ubiquinol oxidase</fullName>
    </submittedName>
</protein>
<dbReference type="STRING" id="1566387.QV13_10920"/>